<sequence length="81" mass="9135">MWRGWGKIGNSGGDLKGWDIMVLSETWIDEGGGGKVKKELPKGFRWECQGAKRRSRKGKVIGGMVIGVREGMEVRREEEEE</sequence>
<evidence type="ECO:0000313" key="2">
    <source>
        <dbReference type="Proteomes" id="UP000008237"/>
    </source>
</evidence>
<protein>
    <submittedName>
        <fullName evidence="1">Uncharacterized protein</fullName>
    </submittedName>
</protein>
<proteinExistence type="predicted"/>
<dbReference type="EMBL" id="GL448498">
    <property type="protein sequence ID" value="EFN84561.1"/>
    <property type="molecule type" value="Genomic_DNA"/>
</dbReference>
<accession>E2BIB9</accession>
<evidence type="ECO:0000313" key="1">
    <source>
        <dbReference type="EMBL" id="EFN84561.1"/>
    </source>
</evidence>
<gene>
    <name evidence="1" type="ORF">EAI_04422</name>
</gene>
<reference evidence="1 2" key="1">
    <citation type="journal article" date="2010" name="Science">
        <title>Genomic comparison of the ants Camponotus floridanus and Harpegnathos saltator.</title>
        <authorList>
            <person name="Bonasio R."/>
            <person name="Zhang G."/>
            <person name="Ye C."/>
            <person name="Mutti N.S."/>
            <person name="Fang X."/>
            <person name="Qin N."/>
            <person name="Donahue G."/>
            <person name="Yang P."/>
            <person name="Li Q."/>
            <person name="Li C."/>
            <person name="Zhang P."/>
            <person name="Huang Z."/>
            <person name="Berger S.L."/>
            <person name="Reinberg D."/>
            <person name="Wang J."/>
            <person name="Liebig J."/>
        </authorList>
    </citation>
    <scope>NUCLEOTIDE SEQUENCE [LARGE SCALE GENOMIC DNA]</scope>
    <source>
        <strain evidence="1 2">R22 G/1</strain>
    </source>
</reference>
<dbReference type="AlphaFoldDB" id="E2BIB9"/>
<dbReference type="InParanoid" id="E2BIB9"/>
<dbReference type="OMA" id="TWIDEGG"/>
<organism evidence="2">
    <name type="scientific">Harpegnathos saltator</name>
    <name type="common">Jerdon's jumping ant</name>
    <dbReference type="NCBI Taxonomy" id="610380"/>
    <lineage>
        <taxon>Eukaryota</taxon>
        <taxon>Metazoa</taxon>
        <taxon>Ecdysozoa</taxon>
        <taxon>Arthropoda</taxon>
        <taxon>Hexapoda</taxon>
        <taxon>Insecta</taxon>
        <taxon>Pterygota</taxon>
        <taxon>Neoptera</taxon>
        <taxon>Endopterygota</taxon>
        <taxon>Hymenoptera</taxon>
        <taxon>Apocrita</taxon>
        <taxon>Aculeata</taxon>
        <taxon>Formicoidea</taxon>
        <taxon>Formicidae</taxon>
        <taxon>Ponerinae</taxon>
        <taxon>Ponerini</taxon>
        <taxon>Harpegnathos</taxon>
    </lineage>
</organism>
<dbReference type="Proteomes" id="UP000008237">
    <property type="component" value="Unassembled WGS sequence"/>
</dbReference>
<keyword evidence="2" id="KW-1185">Reference proteome</keyword>
<name>E2BIB9_HARSA</name>